<dbReference type="PRINTS" id="PR01244">
    <property type="entry name" value="PEROPSIN"/>
</dbReference>
<feature type="transmembrane region" description="Helical" evidence="15">
    <location>
        <begin position="287"/>
        <end position="311"/>
    </location>
</feature>
<dbReference type="CDD" id="cd14969">
    <property type="entry name" value="7tmA_Opsins_type2_animals"/>
    <property type="match status" value="1"/>
</dbReference>
<dbReference type="Gene3D" id="1.20.1070.10">
    <property type="entry name" value="Rhodopsin 7-helix transmembrane proteins"/>
    <property type="match status" value="1"/>
</dbReference>
<dbReference type="InterPro" id="IPR000276">
    <property type="entry name" value="GPCR_Rhodpsn"/>
</dbReference>
<keyword evidence="10" id="KW-1015">Disulfide bond</keyword>
<dbReference type="GO" id="GO:0004930">
    <property type="term" value="F:G protein-coupled receptor activity"/>
    <property type="evidence" value="ECO:0007669"/>
    <property type="project" value="UniProtKB-KW"/>
</dbReference>
<keyword evidence="6 15" id="KW-1133">Transmembrane helix</keyword>
<dbReference type="PROSITE" id="PS00237">
    <property type="entry name" value="G_PROTEIN_RECEP_F1_1"/>
    <property type="match status" value="1"/>
</dbReference>
<dbReference type="GO" id="GO:0016020">
    <property type="term" value="C:membrane"/>
    <property type="evidence" value="ECO:0007669"/>
    <property type="project" value="UniProtKB-SubCell"/>
</dbReference>
<feature type="transmembrane region" description="Helical" evidence="15">
    <location>
        <begin position="73"/>
        <end position="93"/>
    </location>
</feature>
<evidence type="ECO:0000256" key="15">
    <source>
        <dbReference type="SAM" id="Phobius"/>
    </source>
</evidence>
<feature type="transmembrane region" description="Helical" evidence="15">
    <location>
        <begin position="254"/>
        <end position="281"/>
    </location>
</feature>
<evidence type="ECO:0000313" key="17">
    <source>
        <dbReference type="EMBL" id="ASM47593.1"/>
    </source>
</evidence>
<reference evidence="17" key="1">
    <citation type="journal article" date="2017" name="Elife">
        <title>Co-expression of xenopsin and rhabdomeric opsin in photoreceptors bearing microvilli and cilia.</title>
        <authorList>
            <person name="Vocking O."/>
            <person name="Kourtesis I."/>
            <person name="Tumu S.C."/>
            <person name="Hausen H."/>
        </authorList>
    </citation>
    <scope>NUCLEOTIDE SEQUENCE</scope>
</reference>
<dbReference type="FunFam" id="1.20.1070.10:FF:000219">
    <property type="entry name" value="Opsin 5-like 2"/>
    <property type="match status" value="1"/>
</dbReference>
<dbReference type="PROSITE" id="PS00238">
    <property type="entry name" value="OPSIN"/>
    <property type="match status" value="1"/>
</dbReference>
<keyword evidence="12" id="KW-0325">Glycoprotein</keyword>
<name>A0A288XNQ5_OWEFU</name>
<accession>A0A288XNQ5</accession>
<keyword evidence="2" id="KW-0600">Photoreceptor protein</keyword>
<evidence type="ECO:0000256" key="12">
    <source>
        <dbReference type="ARBA" id="ARBA00023180"/>
    </source>
</evidence>
<evidence type="ECO:0000256" key="9">
    <source>
        <dbReference type="ARBA" id="ARBA00023136"/>
    </source>
</evidence>
<dbReference type="GO" id="GO:0007601">
    <property type="term" value="P:visual perception"/>
    <property type="evidence" value="ECO:0007669"/>
    <property type="project" value="InterPro"/>
</dbReference>
<evidence type="ECO:0000256" key="6">
    <source>
        <dbReference type="ARBA" id="ARBA00022989"/>
    </source>
</evidence>
<keyword evidence="13 14" id="KW-0807">Transducer</keyword>
<feature type="transmembrane region" description="Helical" evidence="15">
    <location>
        <begin position="151"/>
        <end position="170"/>
    </location>
</feature>
<dbReference type="PANTHER" id="PTHR24240">
    <property type="entry name" value="OPSIN"/>
    <property type="match status" value="1"/>
</dbReference>
<feature type="transmembrane region" description="Helical" evidence="15">
    <location>
        <begin position="113"/>
        <end position="131"/>
    </location>
</feature>
<evidence type="ECO:0000256" key="11">
    <source>
        <dbReference type="ARBA" id="ARBA00023170"/>
    </source>
</evidence>
<evidence type="ECO:0000256" key="4">
    <source>
        <dbReference type="ARBA" id="ARBA00022692"/>
    </source>
</evidence>
<dbReference type="PRINTS" id="PR00237">
    <property type="entry name" value="GPCRRHODOPSN"/>
</dbReference>
<organism evidence="17">
    <name type="scientific">Owenia fusiformis</name>
    <name type="common">Polychaete worm</name>
    <dbReference type="NCBI Taxonomy" id="6347"/>
    <lineage>
        <taxon>Eukaryota</taxon>
        <taxon>Metazoa</taxon>
        <taxon>Spiralia</taxon>
        <taxon>Lophotrochozoa</taxon>
        <taxon>Annelida</taxon>
        <taxon>Polychaeta</taxon>
        <taxon>Sedentaria</taxon>
        <taxon>Canalipalpata</taxon>
        <taxon>Sabellida</taxon>
        <taxon>Oweniida</taxon>
        <taxon>Oweniidae</taxon>
        <taxon>Owenia</taxon>
    </lineage>
</organism>
<dbReference type="GO" id="GO:0009881">
    <property type="term" value="F:photoreceptor activity"/>
    <property type="evidence" value="ECO:0007669"/>
    <property type="project" value="UniProtKB-KW"/>
</dbReference>
<sequence>MIDSDGHNMPLEQNNTVNAAASLLAESTTFDPIGHTLIGIYLTVMAVLGVTGNTLVLVTFWRKRELLSPTYAIVLALTICDLIMSVAGTPFSAASSLAQGWLFGSIGCKWEAFITFFLGLAGLYLLAAISVDRYIIILKPCSINCLTYRGAYLMIAFCVVLSLLFSLMPLTGWNSYTLEAANTSCSVNWKGRTPGDTSFIITIFLACFVLPVAVMVCCYTFLFIKVREVTQILANGPGSNRKVTNHKNAMEMKLAWMIGVMLGAYLLSWTPYAIVSLWAAIGDPDSIPVLAALLPAVLAKSATVWNPIIYVGMNKKFRQALGNVLPCMCLTQVIAPVVSAPSEDANKTIVGELKRTSKISGAITTKTPILKTPKAQQNS</sequence>
<dbReference type="SUPFAM" id="SSF81321">
    <property type="entry name" value="Family A G protein-coupled receptor-like"/>
    <property type="match status" value="1"/>
</dbReference>
<evidence type="ECO:0000256" key="14">
    <source>
        <dbReference type="RuleBase" id="RU000688"/>
    </source>
</evidence>
<proteinExistence type="evidence at transcript level"/>
<evidence type="ECO:0000259" key="16">
    <source>
        <dbReference type="PROSITE" id="PS50262"/>
    </source>
</evidence>
<keyword evidence="3" id="KW-0716">Sensory transduction</keyword>
<protein>
    <submittedName>
        <fullName evidence="17">Xenopsin3</fullName>
    </submittedName>
</protein>
<dbReference type="InterPro" id="IPR027430">
    <property type="entry name" value="Retinal_BS"/>
</dbReference>
<keyword evidence="8 14" id="KW-0297">G-protein coupled receptor</keyword>
<dbReference type="Pfam" id="PF00001">
    <property type="entry name" value="7tm_1"/>
    <property type="match status" value="1"/>
</dbReference>
<feature type="transmembrane region" description="Helical" evidence="15">
    <location>
        <begin position="199"/>
        <end position="224"/>
    </location>
</feature>
<evidence type="ECO:0000256" key="10">
    <source>
        <dbReference type="ARBA" id="ARBA00023157"/>
    </source>
</evidence>
<keyword evidence="4 14" id="KW-0812">Transmembrane</keyword>
<dbReference type="InterPro" id="IPR050125">
    <property type="entry name" value="GPCR_opsins"/>
</dbReference>
<evidence type="ECO:0000256" key="2">
    <source>
        <dbReference type="ARBA" id="ARBA00022543"/>
    </source>
</evidence>
<dbReference type="InterPro" id="IPR002962">
    <property type="entry name" value="Peropsin"/>
</dbReference>
<dbReference type="AlphaFoldDB" id="A0A288XNQ5"/>
<feature type="domain" description="G-protein coupled receptors family 1 profile" evidence="16">
    <location>
        <begin position="52"/>
        <end position="310"/>
    </location>
</feature>
<comment type="subcellular location">
    <subcellularLocation>
        <location evidence="1">Membrane</location>
        <topology evidence="1">Multi-pass membrane protein</topology>
    </subcellularLocation>
</comment>
<dbReference type="SMART" id="SM01381">
    <property type="entry name" value="7TM_GPCR_Srsx"/>
    <property type="match status" value="1"/>
</dbReference>
<keyword evidence="11 14" id="KW-0675">Receptor</keyword>
<evidence type="ECO:0000256" key="3">
    <source>
        <dbReference type="ARBA" id="ARBA00022606"/>
    </source>
</evidence>
<dbReference type="InterPro" id="IPR017452">
    <property type="entry name" value="GPCR_Rhodpsn_7TM"/>
</dbReference>
<keyword evidence="7" id="KW-0157">Chromophore</keyword>
<comment type="similarity">
    <text evidence="14">Belongs to the G-protein coupled receptor 1 family.</text>
</comment>
<evidence type="ECO:0000256" key="13">
    <source>
        <dbReference type="ARBA" id="ARBA00023224"/>
    </source>
</evidence>
<dbReference type="GO" id="GO:0007602">
    <property type="term" value="P:phototransduction"/>
    <property type="evidence" value="ECO:0007669"/>
    <property type="project" value="UniProtKB-KW"/>
</dbReference>
<evidence type="ECO:0000256" key="1">
    <source>
        <dbReference type="ARBA" id="ARBA00004141"/>
    </source>
</evidence>
<evidence type="ECO:0000256" key="5">
    <source>
        <dbReference type="ARBA" id="ARBA00022925"/>
    </source>
</evidence>
<keyword evidence="9 15" id="KW-0472">Membrane</keyword>
<evidence type="ECO:0000256" key="8">
    <source>
        <dbReference type="ARBA" id="ARBA00023040"/>
    </source>
</evidence>
<feature type="transmembrane region" description="Helical" evidence="15">
    <location>
        <begin position="38"/>
        <end position="61"/>
    </location>
</feature>
<dbReference type="PROSITE" id="PS50262">
    <property type="entry name" value="G_PROTEIN_RECEP_F1_2"/>
    <property type="match status" value="1"/>
</dbReference>
<evidence type="ECO:0000256" key="7">
    <source>
        <dbReference type="ARBA" id="ARBA00022991"/>
    </source>
</evidence>
<dbReference type="EMBL" id="MF133513">
    <property type="protein sequence ID" value="ASM47593.1"/>
    <property type="molecule type" value="mRNA"/>
</dbReference>
<keyword evidence="5" id="KW-0681">Retinal protein</keyword>